<dbReference type="RefSeq" id="WP_125314008.1">
    <property type="nucleotide sequence ID" value="NZ_RSEC01000059.1"/>
</dbReference>
<evidence type="ECO:0000313" key="1">
    <source>
        <dbReference type="EMBL" id="RSD11783.1"/>
    </source>
</evidence>
<evidence type="ECO:0000313" key="2">
    <source>
        <dbReference type="Proteomes" id="UP000267081"/>
    </source>
</evidence>
<organism evidence="1 2">
    <name type="scientific">Amycolatopsis eburnea</name>
    <dbReference type="NCBI Taxonomy" id="2267691"/>
    <lineage>
        <taxon>Bacteria</taxon>
        <taxon>Bacillati</taxon>
        <taxon>Actinomycetota</taxon>
        <taxon>Actinomycetes</taxon>
        <taxon>Pseudonocardiales</taxon>
        <taxon>Pseudonocardiaceae</taxon>
        <taxon>Amycolatopsis</taxon>
    </lineage>
</organism>
<comment type="caution">
    <text evidence="1">The sequence shown here is derived from an EMBL/GenBank/DDBJ whole genome shotgun (WGS) entry which is preliminary data.</text>
</comment>
<gene>
    <name evidence="1" type="ORF">EIY87_34065</name>
</gene>
<protein>
    <submittedName>
        <fullName evidence="1">Uncharacterized protein</fullName>
    </submittedName>
</protein>
<accession>A0A427T228</accession>
<dbReference type="EMBL" id="RSEC01000059">
    <property type="protein sequence ID" value="RSD11783.1"/>
    <property type="molecule type" value="Genomic_DNA"/>
</dbReference>
<dbReference type="Proteomes" id="UP000267081">
    <property type="component" value="Unassembled WGS sequence"/>
</dbReference>
<dbReference type="AlphaFoldDB" id="A0A427T228"/>
<reference evidence="1 2" key="1">
    <citation type="submission" date="2018-12" db="EMBL/GenBank/DDBJ databases">
        <title>Amycolatopsis eburnea sp. nov. actinomycete associate with arbuscular mycorrhiza fungal spore.</title>
        <authorList>
            <person name="Lumyong S."/>
            <person name="Chaiya L."/>
        </authorList>
    </citation>
    <scope>NUCLEOTIDE SEQUENCE [LARGE SCALE GENOMIC DNA]</scope>
    <source>
        <strain evidence="1 2">GLM-1</strain>
    </source>
</reference>
<keyword evidence="2" id="KW-1185">Reference proteome</keyword>
<dbReference type="OrthoDB" id="9818589at2"/>
<name>A0A427T228_9PSEU</name>
<proteinExistence type="predicted"/>
<sequence>MEPMTAIATIAAKYGASQLIRALTGNDELSGLASELLGELVASEDRLSEQLNGIGRQLDELLDQRYTIALGAGQRALRDASTAPEPNSRAAELSRARDLFREAAAAASAKSPLQIAVAERYVALCSLSAGRPDAVPAALNTLNEAAFRALTEALPLFGPKAYEKARDQLPRSSRLGLRGRREERIDELGSDLVDAVDDVVDLSLNLLAESEALARGLGQDLGPETDVDLLLPPGYDDDERLTTTAQVVVRPTAPGPLRFGPLTVAFGDVKPVPGRPSPTPPDTAAAVVAAKLGQAQPWPSEYGAPPRPPGFEVEVVVRSDFPVSPALIVSLRPGLVLADEVLREVLPGQPAFTGVASDMLAARMQETRLTYFHPERFVNEWTVNINNVLIFQSSDRQLLDSESGGAY</sequence>